<comment type="pathway">
    <text evidence="9">tRNA modification; tRNA-queuosine biosynthesis.</text>
</comment>
<feature type="binding site" evidence="9">
    <location>
        <position position="248"/>
    </location>
    <ligand>
        <name>[4Fe-4S] cluster</name>
        <dbReference type="ChEBI" id="CHEBI:49883"/>
        <label>1</label>
    </ligand>
</feature>
<feature type="binding site" evidence="9">
    <location>
        <position position="191"/>
    </location>
    <ligand>
        <name>[4Fe-4S] cluster</name>
        <dbReference type="ChEBI" id="CHEBI:49883"/>
        <label>1</label>
    </ligand>
</feature>
<dbReference type="InterPro" id="IPR004453">
    <property type="entry name" value="QueG"/>
</dbReference>
<feature type="binding site" evidence="9">
    <location>
        <position position="214"/>
    </location>
    <ligand>
        <name>[4Fe-4S] cluster</name>
        <dbReference type="ChEBI" id="CHEBI:49883"/>
        <label>2</label>
    </ligand>
</feature>
<dbReference type="InterPro" id="IPR011989">
    <property type="entry name" value="ARM-like"/>
</dbReference>
<protein>
    <recommendedName>
        <fullName evidence="9">Epoxyqueuosine reductase</fullName>
        <ecNumber evidence="9">1.17.99.6</ecNumber>
    </recommendedName>
    <alternativeName>
        <fullName evidence="9">Queuosine biosynthesis protein QueG</fullName>
    </alternativeName>
</protein>
<dbReference type="HAMAP" id="MF_00916">
    <property type="entry name" value="QueG"/>
    <property type="match status" value="1"/>
</dbReference>
<dbReference type="NCBIfam" id="TIGR00276">
    <property type="entry name" value="tRNA epoxyqueuosine(34) reductase QueG"/>
    <property type="match status" value="1"/>
</dbReference>
<evidence type="ECO:0000259" key="10">
    <source>
        <dbReference type="PROSITE" id="PS51379"/>
    </source>
</evidence>
<dbReference type="KEGG" id="pbor:BSF38_00545"/>
<keyword evidence="12" id="KW-1185">Reference proteome</keyword>
<sequence length="387" mass="42415">MSEADLTRRLKAKAVELGFDRVGVAGARTPPDYDRFREWLDAGRAAGMQYMERHAEARAHPDSVLEGVRAVVMVSLVYGEPTDADAPSRRLSGKIARYARGLDYHQVLRARLAALLDWLKLERPEVEGRAVVDTAPLLERDYGRLAGLGWIGKNTLLIDRRLGSFTFLGALLVDLDLEPDPPHVSSHCGTCTRCLDACPTGAFDGPYQLDAGRCISYWTIEHRGAIPDDQADRLDGWVFGCDVCQDVCPWNRKAPAGRVHELDARDEWVDADLVEWLNRSKGDWKRALRGSALERARRVGLVRNAALVLGSARDEGAAPALIDRLADRAEDPVIRAAAAWALGRIGSPIAREALERFQGDDDALVREAVARAVEGFGGVRSSSAACS</sequence>
<organism evidence="11 12">
    <name type="scientific">Paludisphaera borealis</name>
    <dbReference type="NCBI Taxonomy" id="1387353"/>
    <lineage>
        <taxon>Bacteria</taxon>
        <taxon>Pseudomonadati</taxon>
        <taxon>Planctomycetota</taxon>
        <taxon>Planctomycetia</taxon>
        <taxon>Isosphaerales</taxon>
        <taxon>Isosphaeraceae</taxon>
        <taxon>Paludisphaera</taxon>
    </lineage>
</organism>
<dbReference type="GO" id="GO:0031419">
    <property type="term" value="F:cobalamin binding"/>
    <property type="evidence" value="ECO:0007669"/>
    <property type="project" value="UniProtKB-KW"/>
</dbReference>
<gene>
    <name evidence="11" type="primary">queG_1</name>
    <name evidence="9" type="synonym">queG</name>
    <name evidence="11" type="ORF">BSF38_00545</name>
</gene>
<comment type="catalytic activity">
    <reaction evidence="9">
        <text>epoxyqueuosine(34) in tRNA + AH2 = queuosine(34) in tRNA + A + H2O</text>
        <dbReference type="Rhea" id="RHEA:32159"/>
        <dbReference type="Rhea" id="RHEA-COMP:18571"/>
        <dbReference type="Rhea" id="RHEA-COMP:18582"/>
        <dbReference type="ChEBI" id="CHEBI:13193"/>
        <dbReference type="ChEBI" id="CHEBI:15377"/>
        <dbReference type="ChEBI" id="CHEBI:17499"/>
        <dbReference type="ChEBI" id="CHEBI:194431"/>
        <dbReference type="ChEBI" id="CHEBI:194443"/>
        <dbReference type="EC" id="1.17.99.6"/>
    </reaction>
</comment>
<dbReference type="PANTHER" id="PTHR30002:SF4">
    <property type="entry name" value="EPOXYQUEUOSINE REDUCTASE"/>
    <property type="match status" value="1"/>
</dbReference>
<comment type="cofactor">
    <cofactor evidence="9">
        <name>[4Fe-4S] cluster</name>
        <dbReference type="ChEBI" id="CHEBI:49883"/>
    </cofactor>
    <text evidence="9">Binds 2 [4Fe-4S] clusters per monomer.</text>
</comment>
<keyword evidence="9" id="KW-0170">Cobalt</keyword>
<comment type="caution">
    <text evidence="9">Lacks conserved residue(s) required for the propagation of feature annotation.</text>
</comment>
<comment type="function">
    <text evidence="9">Catalyzes the conversion of epoxyqueuosine (oQ) to queuosine (Q), which is a hypermodified base found in the wobble positions of tRNA(Asp), tRNA(Asn), tRNA(His) and tRNA(Tyr).</text>
</comment>
<comment type="cofactor">
    <cofactor evidence="9">
        <name>cob(II)alamin</name>
        <dbReference type="ChEBI" id="CHEBI:16304"/>
    </cofactor>
</comment>
<dbReference type="RefSeq" id="WP_076343349.1">
    <property type="nucleotide sequence ID" value="NZ_CP019082.1"/>
</dbReference>
<dbReference type="Gene3D" id="1.25.10.10">
    <property type="entry name" value="Leucine-rich Repeat Variant"/>
    <property type="match status" value="1"/>
</dbReference>
<keyword evidence="1 9" id="KW-0004">4Fe-4S</keyword>
<dbReference type="GO" id="GO:0008616">
    <property type="term" value="P:tRNA queuosine(34) biosynthetic process"/>
    <property type="evidence" value="ECO:0007669"/>
    <property type="project" value="UniProtKB-UniRule"/>
</dbReference>
<feature type="binding site" evidence="9">
    <location>
        <position position="241"/>
    </location>
    <ligand>
        <name>[4Fe-4S] cluster</name>
        <dbReference type="ChEBI" id="CHEBI:49883"/>
        <label>2</label>
    </ligand>
</feature>
<feature type="binding site" evidence="9">
    <location>
        <position position="216"/>
    </location>
    <ligand>
        <name>cob(II)alamin</name>
        <dbReference type="ChEBI" id="CHEBI:16304"/>
    </ligand>
</feature>
<feature type="active site" description="Proton donor" evidence="9">
    <location>
        <position position="133"/>
    </location>
</feature>
<dbReference type="SUPFAM" id="SSF48371">
    <property type="entry name" value="ARM repeat"/>
    <property type="match status" value="1"/>
</dbReference>
<dbReference type="SMART" id="SM00567">
    <property type="entry name" value="EZ_HEAT"/>
    <property type="match status" value="2"/>
</dbReference>
<dbReference type="Proteomes" id="UP000186309">
    <property type="component" value="Chromosome"/>
</dbReference>
<feature type="binding site" evidence="9">
    <location>
        <position position="58"/>
    </location>
    <ligand>
        <name>cob(II)alamin</name>
        <dbReference type="ChEBI" id="CHEBI:16304"/>
    </ligand>
</feature>
<dbReference type="AlphaFoldDB" id="A0A1U7CJL8"/>
<feature type="binding site" evidence="9">
    <location>
        <position position="154"/>
    </location>
    <ligand>
        <name>cob(II)alamin</name>
        <dbReference type="ChEBI" id="CHEBI:16304"/>
    </ligand>
</feature>
<evidence type="ECO:0000313" key="12">
    <source>
        <dbReference type="Proteomes" id="UP000186309"/>
    </source>
</evidence>
<dbReference type="InterPro" id="IPR017900">
    <property type="entry name" value="4Fe4S_Fe_S_CS"/>
</dbReference>
<reference evidence="12" key="1">
    <citation type="submission" date="2016-12" db="EMBL/GenBank/DDBJ databases">
        <title>Comparative genomics of four Isosphaeraceae planctomycetes: a common pool of plasmids and glycoside hydrolase genes.</title>
        <authorList>
            <person name="Ivanova A."/>
        </authorList>
    </citation>
    <scope>NUCLEOTIDE SEQUENCE [LARGE SCALE GENOMIC DNA]</scope>
    <source>
        <strain evidence="12">PX4</strain>
    </source>
</reference>
<evidence type="ECO:0000313" key="11">
    <source>
        <dbReference type="EMBL" id="APW59131.1"/>
    </source>
</evidence>
<dbReference type="FunFam" id="3.30.70.20:FF:000037">
    <property type="entry name" value="Epoxyqueuosine reductase"/>
    <property type="match status" value="1"/>
</dbReference>
<dbReference type="STRING" id="1387353.BSF38_00545"/>
<feature type="binding site" evidence="9">
    <location>
        <position position="168"/>
    </location>
    <ligand>
        <name>cob(II)alamin</name>
        <dbReference type="ChEBI" id="CHEBI:16304"/>
    </ligand>
</feature>
<evidence type="ECO:0000256" key="7">
    <source>
        <dbReference type="ARBA" id="ARBA00023004"/>
    </source>
</evidence>
<evidence type="ECO:0000256" key="8">
    <source>
        <dbReference type="ARBA" id="ARBA00023014"/>
    </source>
</evidence>
<evidence type="ECO:0000256" key="9">
    <source>
        <dbReference type="HAMAP-Rule" id="MF_00916"/>
    </source>
</evidence>
<evidence type="ECO:0000256" key="4">
    <source>
        <dbReference type="ARBA" id="ARBA00022723"/>
    </source>
</evidence>
<keyword evidence="7 9" id="KW-0408">Iron</keyword>
<dbReference type="PROSITE" id="PS50077">
    <property type="entry name" value="HEAT_REPEAT"/>
    <property type="match status" value="1"/>
</dbReference>
<evidence type="ECO:0000256" key="3">
    <source>
        <dbReference type="ARBA" id="ARBA00022694"/>
    </source>
</evidence>
<dbReference type="Pfam" id="PF13646">
    <property type="entry name" value="HEAT_2"/>
    <property type="match status" value="1"/>
</dbReference>
<dbReference type="EC" id="1.17.99.6" evidence="9"/>
<dbReference type="PROSITE" id="PS00198">
    <property type="entry name" value="4FE4S_FER_1"/>
    <property type="match status" value="1"/>
</dbReference>
<dbReference type="PROSITE" id="PS51379">
    <property type="entry name" value="4FE4S_FER_2"/>
    <property type="match status" value="1"/>
</dbReference>
<keyword evidence="6 9" id="KW-0560">Oxidoreductase</keyword>
<dbReference type="Pfam" id="PF13484">
    <property type="entry name" value="Fer4_16"/>
    <property type="match status" value="1"/>
</dbReference>
<feature type="binding site" evidence="9">
    <location>
        <position position="244"/>
    </location>
    <ligand>
        <name>[4Fe-4S] cluster</name>
        <dbReference type="ChEBI" id="CHEBI:49883"/>
        <label>2</label>
    </ligand>
</feature>
<feature type="binding site" evidence="9">
    <location>
        <position position="198"/>
    </location>
    <ligand>
        <name>[4Fe-4S] cluster</name>
        <dbReference type="ChEBI" id="CHEBI:49883"/>
        <label>2</label>
    </ligand>
</feature>
<dbReference type="OrthoDB" id="9784571at2"/>
<keyword evidence="3 9" id="KW-0819">tRNA processing</keyword>
<feature type="domain" description="4Fe-4S ferredoxin-type" evidence="10">
    <location>
        <begin position="179"/>
        <end position="208"/>
    </location>
</feature>
<accession>A0A1U7CJL8</accession>
<keyword evidence="9" id="KW-0846">Cobalamin</keyword>
<name>A0A1U7CJL8_9BACT</name>
<evidence type="ECO:0000256" key="2">
    <source>
        <dbReference type="ARBA" id="ARBA00022490"/>
    </source>
</evidence>
<dbReference type="InterPro" id="IPR004155">
    <property type="entry name" value="PBS_lyase_HEAT"/>
</dbReference>
<dbReference type="GO" id="GO:0005737">
    <property type="term" value="C:cytoplasm"/>
    <property type="evidence" value="ECO:0007669"/>
    <property type="project" value="UniProtKB-SubCell"/>
</dbReference>
<evidence type="ECO:0000256" key="5">
    <source>
        <dbReference type="ARBA" id="ARBA00022785"/>
    </source>
</evidence>
<dbReference type="UniPathway" id="UPA00392"/>
<keyword evidence="2 9" id="KW-0963">Cytoplasm</keyword>
<feature type="binding site" evidence="9">
    <location>
        <begin position="241"/>
        <end position="242"/>
    </location>
    <ligand>
        <name>cob(II)alamin</name>
        <dbReference type="ChEBI" id="CHEBI:16304"/>
    </ligand>
</feature>
<dbReference type="GO" id="GO:0051539">
    <property type="term" value="F:4 iron, 4 sulfur cluster binding"/>
    <property type="evidence" value="ECO:0007669"/>
    <property type="project" value="UniProtKB-KW"/>
</dbReference>
<keyword evidence="8 9" id="KW-0411">Iron-sulfur</keyword>
<dbReference type="SUPFAM" id="SSF46548">
    <property type="entry name" value="alpha-helical ferredoxin"/>
    <property type="match status" value="1"/>
</dbReference>
<comment type="similarity">
    <text evidence="9">Belongs to the QueG family.</text>
</comment>
<feature type="binding site" evidence="9">
    <location>
        <position position="194"/>
    </location>
    <ligand>
        <name>[4Fe-4S] cluster</name>
        <dbReference type="ChEBI" id="CHEBI:49883"/>
        <label>1</label>
    </ligand>
</feature>
<feature type="binding site" evidence="9">
    <location>
        <position position="133"/>
    </location>
    <ligand>
        <name>cob(II)alamin</name>
        <dbReference type="ChEBI" id="CHEBI:16304"/>
    </ligand>
</feature>
<dbReference type="InterPro" id="IPR021133">
    <property type="entry name" value="HEAT_type_2"/>
</dbReference>
<dbReference type="InterPro" id="IPR013542">
    <property type="entry name" value="QueG_DUF1730"/>
</dbReference>
<dbReference type="Gene3D" id="3.30.70.20">
    <property type="match status" value="1"/>
</dbReference>
<keyword evidence="4 9" id="KW-0479">Metal-binding</keyword>
<dbReference type="EMBL" id="CP019082">
    <property type="protein sequence ID" value="APW59131.1"/>
    <property type="molecule type" value="Genomic_DNA"/>
</dbReference>
<evidence type="ECO:0000256" key="1">
    <source>
        <dbReference type="ARBA" id="ARBA00022485"/>
    </source>
</evidence>
<dbReference type="InterPro" id="IPR017896">
    <property type="entry name" value="4Fe4S_Fe-S-bd"/>
</dbReference>
<comment type="subunit">
    <text evidence="9">Monomer.</text>
</comment>
<feature type="binding site" evidence="9">
    <location>
        <position position="188"/>
    </location>
    <ligand>
        <name>[4Fe-4S] cluster</name>
        <dbReference type="ChEBI" id="CHEBI:49883"/>
        <label>1</label>
    </ligand>
</feature>
<dbReference type="InterPro" id="IPR016024">
    <property type="entry name" value="ARM-type_fold"/>
</dbReference>
<dbReference type="GO" id="GO:0052693">
    <property type="term" value="F:epoxyqueuosine reductase activity"/>
    <property type="evidence" value="ECO:0007669"/>
    <property type="project" value="UniProtKB-UniRule"/>
</dbReference>
<dbReference type="PANTHER" id="PTHR30002">
    <property type="entry name" value="EPOXYQUEUOSINE REDUCTASE"/>
    <property type="match status" value="1"/>
</dbReference>
<comment type="subcellular location">
    <subcellularLocation>
        <location evidence="9">Cytoplasm</location>
    </subcellularLocation>
</comment>
<dbReference type="GO" id="GO:0046872">
    <property type="term" value="F:metal ion binding"/>
    <property type="evidence" value="ECO:0007669"/>
    <property type="project" value="UniProtKB-KW"/>
</dbReference>
<proteinExistence type="inferred from homology"/>
<evidence type="ECO:0000256" key="6">
    <source>
        <dbReference type="ARBA" id="ARBA00023002"/>
    </source>
</evidence>
<keyword evidence="5 9" id="KW-0671">Queuosine biosynthesis</keyword>
<dbReference type="Pfam" id="PF08331">
    <property type="entry name" value="QueG_DUF1730"/>
    <property type="match status" value="1"/>
</dbReference>
<feature type="binding site" evidence="9">
    <location>
        <position position="157"/>
    </location>
    <ligand>
        <name>cob(II)alamin</name>
        <dbReference type="ChEBI" id="CHEBI:16304"/>
    </ligand>
</feature>